<dbReference type="Pfam" id="PF20179">
    <property type="entry name" value="MSS51_C"/>
    <property type="match status" value="1"/>
</dbReference>
<dbReference type="InterPro" id="IPR046824">
    <property type="entry name" value="Mss51-like_C"/>
</dbReference>
<evidence type="ECO:0000313" key="7">
    <source>
        <dbReference type="Proteomes" id="UP000027222"/>
    </source>
</evidence>
<dbReference type="SUPFAM" id="SSF144232">
    <property type="entry name" value="HIT/MYND zinc finger-like"/>
    <property type="match status" value="1"/>
</dbReference>
<dbReference type="PROSITE" id="PS50865">
    <property type="entry name" value="ZF_MYND_2"/>
    <property type="match status" value="1"/>
</dbReference>
<accession>A0A067T4M4</accession>
<sequence>MEGLGERLPSVLANLGQACYNCSKEKNTGVTLQRCTGCRRVFYCGAACQSADWKKHKGLCKAYKTLEANYGHEIVAQYMLLDMTNIDKLHNCLENVSSITTTRLESELRRKLSTKERNLVGWEPRCLACGRSDAIFRIEASVRDRQPDSSGLQPCPDCQLSFYCSEDHWNAVKTRHQHGPCQDGRDGFSHCAMNKLAQQDARLAQFMAGANAGEFKWAPERTLPSWKSLRGVDWNDFEADLAEDFGQIPGLGPLLEPLLRGTTEVLSMPMTILWGLENLYPDDIWTKKDTLNIHVLGAAAKETLASQMFEEILHRLPLVKTLKLMFCGPELEGITGQFSKSMEMDTCPECSRNGRRRIHDHHPQTYHHYISSQIYTKPDLAVAFNSGCSQEDVELWKETLNALVQHKVPTLFTAFNQEEAEAEADLLRTAGATLHPELGPRYNPWGSLVLRIEPSKVIGFYAANGWLAGGFKFTD</sequence>
<keyword evidence="1" id="KW-0479">Metal-binding</keyword>
<dbReference type="AlphaFoldDB" id="A0A067T4M4"/>
<keyword evidence="7" id="KW-1185">Reference proteome</keyword>
<dbReference type="PROSITE" id="PS51257">
    <property type="entry name" value="PROKAR_LIPOPROTEIN"/>
    <property type="match status" value="1"/>
</dbReference>
<organism evidence="6 7">
    <name type="scientific">Galerina marginata (strain CBS 339.88)</name>
    <dbReference type="NCBI Taxonomy" id="685588"/>
    <lineage>
        <taxon>Eukaryota</taxon>
        <taxon>Fungi</taxon>
        <taxon>Dikarya</taxon>
        <taxon>Basidiomycota</taxon>
        <taxon>Agaricomycotina</taxon>
        <taxon>Agaricomycetes</taxon>
        <taxon>Agaricomycetidae</taxon>
        <taxon>Agaricales</taxon>
        <taxon>Agaricineae</taxon>
        <taxon>Strophariaceae</taxon>
        <taxon>Galerina</taxon>
    </lineage>
</organism>
<evidence type="ECO:0000313" key="6">
    <source>
        <dbReference type="EMBL" id="KDR78140.1"/>
    </source>
</evidence>
<dbReference type="Proteomes" id="UP000027222">
    <property type="component" value="Unassembled WGS sequence"/>
</dbReference>
<dbReference type="EMBL" id="KL142375">
    <property type="protein sequence ID" value="KDR78140.1"/>
    <property type="molecule type" value="Genomic_DNA"/>
</dbReference>
<evidence type="ECO:0000259" key="5">
    <source>
        <dbReference type="PROSITE" id="PS50865"/>
    </source>
</evidence>
<keyword evidence="2 4" id="KW-0863">Zinc-finger</keyword>
<dbReference type="PANTHER" id="PTHR28069">
    <property type="entry name" value="GH20023P"/>
    <property type="match status" value="1"/>
</dbReference>
<evidence type="ECO:0000256" key="4">
    <source>
        <dbReference type="PROSITE-ProRule" id="PRU00134"/>
    </source>
</evidence>
<dbReference type="OrthoDB" id="432970at2759"/>
<dbReference type="Pfam" id="PF01753">
    <property type="entry name" value="zf-MYND"/>
    <property type="match status" value="1"/>
</dbReference>
<evidence type="ECO:0000256" key="2">
    <source>
        <dbReference type="ARBA" id="ARBA00022771"/>
    </source>
</evidence>
<dbReference type="Gene3D" id="6.10.140.2220">
    <property type="match status" value="1"/>
</dbReference>
<dbReference type="GO" id="GO:0008270">
    <property type="term" value="F:zinc ion binding"/>
    <property type="evidence" value="ECO:0007669"/>
    <property type="project" value="UniProtKB-KW"/>
</dbReference>
<feature type="domain" description="MYND-type" evidence="5">
    <location>
        <begin position="19"/>
        <end position="60"/>
    </location>
</feature>
<evidence type="ECO:0000256" key="3">
    <source>
        <dbReference type="ARBA" id="ARBA00022833"/>
    </source>
</evidence>
<keyword evidence="3" id="KW-0862">Zinc</keyword>
<protein>
    <recommendedName>
        <fullName evidence="5">MYND-type domain-containing protein</fullName>
    </recommendedName>
</protein>
<dbReference type="InterPro" id="IPR002893">
    <property type="entry name" value="Znf_MYND"/>
</dbReference>
<dbReference type="PROSITE" id="PS01360">
    <property type="entry name" value="ZF_MYND_1"/>
    <property type="match status" value="1"/>
</dbReference>
<reference evidence="7" key="1">
    <citation type="journal article" date="2014" name="Proc. Natl. Acad. Sci. U.S.A.">
        <title>Extensive sampling of basidiomycete genomes demonstrates inadequacy of the white-rot/brown-rot paradigm for wood decay fungi.</title>
        <authorList>
            <person name="Riley R."/>
            <person name="Salamov A.A."/>
            <person name="Brown D.W."/>
            <person name="Nagy L.G."/>
            <person name="Floudas D."/>
            <person name="Held B.W."/>
            <person name="Levasseur A."/>
            <person name="Lombard V."/>
            <person name="Morin E."/>
            <person name="Otillar R."/>
            <person name="Lindquist E.A."/>
            <person name="Sun H."/>
            <person name="LaButti K.M."/>
            <person name="Schmutz J."/>
            <person name="Jabbour D."/>
            <person name="Luo H."/>
            <person name="Baker S.E."/>
            <person name="Pisabarro A.G."/>
            <person name="Walton J.D."/>
            <person name="Blanchette R.A."/>
            <person name="Henrissat B."/>
            <person name="Martin F."/>
            <person name="Cullen D."/>
            <person name="Hibbett D.S."/>
            <person name="Grigoriev I.V."/>
        </authorList>
    </citation>
    <scope>NUCLEOTIDE SEQUENCE [LARGE SCALE GENOMIC DNA]</scope>
    <source>
        <strain evidence="7">CBS 339.88</strain>
    </source>
</reference>
<dbReference type="HOGENOM" id="CLU_045558_0_0_1"/>
<dbReference type="STRING" id="685588.A0A067T4M4"/>
<proteinExistence type="predicted"/>
<gene>
    <name evidence="6" type="ORF">GALMADRAFT_155137</name>
</gene>
<evidence type="ECO:0000256" key="1">
    <source>
        <dbReference type="ARBA" id="ARBA00022723"/>
    </source>
</evidence>
<dbReference type="PANTHER" id="PTHR28069:SF2">
    <property type="entry name" value="GH20023P"/>
    <property type="match status" value="1"/>
</dbReference>
<name>A0A067T4M4_GALM3</name>